<evidence type="ECO:0000313" key="2">
    <source>
        <dbReference type="Proteomes" id="UP001159427"/>
    </source>
</evidence>
<evidence type="ECO:0000313" key="1">
    <source>
        <dbReference type="EMBL" id="CAH3166093.1"/>
    </source>
</evidence>
<reference evidence="1 2" key="1">
    <citation type="submission" date="2022-05" db="EMBL/GenBank/DDBJ databases">
        <authorList>
            <consortium name="Genoscope - CEA"/>
            <person name="William W."/>
        </authorList>
    </citation>
    <scope>NUCLEOTIDE SEQUENCE [LARGE SCALE GENOMIC DNA]</scope>
</reference>
<organism evidence="1 2">
    <name type="scientific">Porites evermanni</name>
    <dbReference type="NCBI Taxonomy" id="104178"/>
    <lineage>
        <taxon>Eukaryota</taxon>
        <taxon>Metazoa</taxon>
        <taxon>Cnidaria</taxon>
        <taxon>Anthozoa</taxon>
        <taxon>Hexacorallia</taxon>
        <taxon>Scleractinia</taxon>
        <taxon>Fungiina</taxon>
        <taxon>Poritidae</taxon>
        <taxon>Porites</taxon>
    </lineage>
</organism>
<dbReference type="EMBL" id="CALNXI010001353">
    <property type="protein sequence ID" value="CAH3166093.1"/>
    <property type="molecule type" value="Genomic_DNA"/>
</dbReference>
<sequence>MDVYSFYQSPDFDPTIPVFVLLKGQPAIDSGGVLWQVFSDVFYAMANNEGIKNAFNGDKNSKVPAFSNELVVNGLFEVLGKMIAHSLIQSEGVDDIELAEYIKRVTEAPADKLNVIAFESGFIRLLSEAGEIRILTADNKLNVRQSLMLHNILVKKKAILDQFRKGLSILGLLDEIQRKPEMFEECFVYQGIVSNDSVASSLHFPASEDKNAQRVFQLLQTFFKNCNADGLDDFLRFVTGTRCSAKSILPRRITVSCESTNSIFASTCLLELKFPNHFRI</sequence>
<keyword evidence="2" id="KW-1185">Reference proteome</keyword>
<accession>A0ABN8QP44</accession>
<proteinExistence type="predicted"/>
<dbReference type="InterPro" id="IPR035983">
    <property type="entry name" value="Hect_E3_ubiquitin_ligase"/>
</dbReference>
<comment type="caution">
    <text evidence="1">The sequence shown here is derived from an EMBL/GenBank/DDBJ whole genome shotgun (WGS) entry which is preliminary data.</text>
</comment>
<protein>
    <submittedName>
        <fullName evidence="1">Uncharacterized protein</fullName>
    </submittedName>
</protein>
<name>A0ABN8QP44_9CNID</name>
<dbReference type="SUPFAM" id="SSF56204">
    <property type="entry name" value="Hect, E3 ligase catalytic domain"/>
    <property type="match status" value="1"/>
</dbReference>
<dbReference type="Proteomes" id="UP001159427">
    <property type="component" value="Unassembled WGS sequence"/>
</dbReference>
<gene>
    <name evidence="1" type="ORF">PEVE_00005558</name>
</gene>